<sequence>MESWGHAPGQARRLAGSLLISSSVPPRLCVGALPLSQINKSLKINSWIFYQTGAREWMVGGQIHPFPCGWLMAPCLLRLLDVLDNSQKSKGVKREMVEDPAGGNWARPRARAGRHPSPPHLPTSQASPPASWPATPGGRRNAGARALGAARARPRRTVRQRGSDLAGAQGRSEAAAAMLPSLQESLDGDEKELESSEEGGSAEERRLEPPPSSHYCLYNYRGSRLAQQRGDSDDGSPVGTNAETPSGDDFSLSLVDTNLPSEVEPELRSFIAKRLSKGAVFEGLGNVASVELRIPDYRVGCYYCLFQQEKVLPEAATVDSEHNASEYVVCFLGGSEKGLELFRLELDKYIQGLKNNMSHEERGLENHIKSYLSSWFEDVVCPIQRVVLLFQEKLTFLLHAALSYTPVEVKESDEKTKRDINRFLSVASLQGLIHEGTMTSLCMAMTEEPHKSVVIDCSGSQPQFYNAGSNRFCEDWMQAFLNGTEGGNPFLFRQVLENFKLKAIQDTNNLKRFIRQAEMNHYALFKCYMFLKNCGSGDILLKIVKVEHEEMPEAKNVVAVLEEFMKEVLAQSF</sequence>
<evidence type="ECO:0000313" key="3">
    <source>
        <dbReference type="Ensembl" id="ENSCAFP00030024919.1"/>
    </source>
</evidence>
<feature type="region of interest" description="Disordered" evidence="1">
    <location>
        <begin position="90"/>
        <end position="213"/>
    </location>
</feature>
<evidence type="ECO:0000256" key="1">
    <source>
        <dbReference type="SAM" id="MobiDB-lite"/>
    </source>
</evidence>
<dbReference type="Ensembl" id="ENSCAFT00030028571.1">
    <property type="protein sequence ID" value="ENSCAFP00030024919.1"/>
    <property type="gene ID" value="ENSCAFG00030015498.1"/>
</dbReference>
<dbReference type="GO" id="GO:0006886">
    <property type="term" value="P:intracellular protein transport"/>
    <property type="evidence" value="ECO:0007669"/>
    <property type="project" value="Ensembl"/>
</dbReference>
<dbReference type="Ensembl" id="ENSCAFT00000029249.5">
    <property type="protein sequence ID" value="ENSCAFP00000027197.4"/>
    <property type="gene ID" value="ENSCAFG00000018416.5"/>
</dbReference>
<feature type="compositionally biased region" description="Low complexity" evidence="1">
    <location>
        <begin position="166"/>
        <end position="177"/>
    </location>
</feature>
<reference evidence="4" key="2">
    <citation type="submission" date="2018-10" db="EMBL/GenBank/DDBJ databases">
        <title>De novo assembly of a Great Dane genome.</title>
        <authorList>
            <person name="Kidd J.M."/>
            <person name="Pendleton A.L."/>
            <person name="Shen F."/>
            <person name="Emery S."/>
        </authorList>
    </citation>
    <scope>NUCLEOTIDE SEQUENCE [LARGE SCALE GENOMIC DNA]</scope>
    <source>
        <strain evidence="4">Great Dane</strain>
    </source>
</reference>
<dbReference type="PANTHER" id="PTHR14416">
    <property type="entry name" value="PROTEIN NJMU-R1"/>
    <property type="match status" value="1"/>
</dbReference>
<dbReference type="GO" id="GO:0005802">
    <property type="term" value="C:trans-Golgi network"/>
    <property type="evidence" value="ECO:0007669"/>
    <property type="project" value="Ensembl"/>
</dbReference>
<protein>
    <submittedName>
        <fullName evidence="2">Chromosome 9 C17orf75 homolog</fullName>
    </submittedName>
</protein>
<evidence type="ECO:0000313" key="4">
    <source>
        <dbReference type="Ensembl" id="ENSCAFP00040020318.1"/>
    </source>
</evidence>
<evidence type="ECO:0000313" key="6">
    <source>
        <dbReference type="Proteomes" id="UP000694542"/>
    </source>
</evidence>
<dbReference type="GO" id="GO:0005829">
    <property type="term" value="C:cytosol"/>
    <property type="evidence" value="ECO:0007669"/>
    <property type="project" value="Ensembl"/>
</dbReference>
<dbReference type="AlphaFoldDB" id="A0A8C0SEX9"/>
<dbReference type="Proteomes" id="UP000694429">
    <property type="component" value="Chromosome 9"/>
</dbReference>
<dbReference type="Ensembl" id="ENSCAFT00040023418.1">
    <property type="protein sequence ID" value="ENSCAFP00040020318.1"/>
    <property type="gene ID" value="ENSCAFG00040012703.1"/>
</dbReference>
<dbReference type="PANTHER" id="PTHR14416:SF2">
    <property type="entry name" value="PROTEIN NJMU-R1"/>
    <property type="match status" value="1"/>
</dbReference>
<dbReference type="GO" id="GO:0031410">
    <property type="term" value="C:cytoplasmic vesicle"/>
    <property type="evidence" value="ECO:0007669"/>
    <property type="project" value="Ensembl"/>
</dbReference>
<dbReference type="GO" id="GO:0099041">
    <property type="term" value="P:vesicle tethering to Golgi"/>
    <property type="evidence" value="ECO:0007669"/>
    <property type="project" value="Ensembl"/>
</dbReference>
<name>A0A8C0SEX9_CANLF</name>
<feature type="compositionally biased region" description="Low complexity" evidence="1">
    <location>
        <begin position="133"/>
        <end position="151"/>
    </location>
</feature>
<reference evidence="4" key="4">
    <citation type="submission" date="2025-05" db="UniProtKB">
        <authorList>
            <consortium name="Ensembl"/>
        </authorList>
    </citation>
    <scope>IDENTIFICATION</scope>
</reference>
<organism evidence="4 6">
    <name type="scientific">Canis lupus familiaris</name>
    <name type="common">Dog</name>
    <name type="synonym">Canis familiaris</name>
    <dbReference type="NCBI Taxonomy" id="9615"/>
    <lineage>
        <taxon>Eukaryota</taxon>
        <taxon>Metazoa</taxon>
        <taxon>Chordata</taxon>
        <taxon>Craniata</taxon>
        <taxon>Vertebrata</taxon>
        <taxon>Euteleostomi</taxon>
        <taxon>Mammalia</taxon>
        <taxon>Eutheria</taxon>
        <taxon>Laurasiatheria</taxon>
        <taxon>Carnivora</taxon>
        <taxon>Caniformia</taxon>
        <taxon>Canidae</taxon>
        <taxon>Canis</taxon>
    </lineage>
</organism>
<dbReference type="InterPro" id="IPR028280">
    <property type="entry name" value="Njmu-R1"/>
</dbReference>
<reference evidence="2 5" key="1">
    <citation type="journal article" date="2005" name="Nature">
        <title>Genome sequence, comparative analysis and haplotype structure of the domestic dog.</title>
        <authorList>
            <consortium name="Broad Sequencing Platform"/>
            <person name="Lindblad-Toh K."/>
            <person name="Wade C.M."/>
            <person name="Mikkelsen T.S."/>
            <person name="Karlsson E.K."/>
            <person name="Jaffe D.B."/>
            <person name="Kamal M."/>
            <person name="Clamp M."/>
            <person name="Chang J.L."/>
            <person name="Kulbokas E.J. III"/>
            <person name="Zody M.C."/>
            <person name="Mauceli E."/>
            <person name="Xie X."/>
            <person name="Breen M."/>
            <person name="Wayne R.K."/>
            <person name="Ostrander E.A."/>
            <person name="Ponting C.P."/>
            <person name="Galibert F."/>
            <person name="Smith D.R."/>
            <person name="DeJong P.J."/>
            <person name="Kirkness E."/>
            <person name="Alvarez P."/>
            <person name="Biagi T."/>
            <person name="Brockman W."/>
            <person name="Butler J."/>
            <person name="Chin C.W."/>
            <person name="Cook A."/>
            <person name="Cuff J."/>
            <person name="Daly M.J."/>
            <person name="DeCaprio D."/>
            <person name="Gnerre S."/>
            <person name="Grabherr M."/>
            <person name="Kellis M."/>
            <person name="Kleber M."/>
            <person name="Bardeleben C."/>
            <person name="Goodstadt L."/>
            <person name="Heger A."/>
            <person name="Hitte C."/>
            <person name="Kim L."/>
            <person name="Koepfli K.P."/>
            <person name="Parker H.G."/>
            <person name="Pollinger J.P."/>
            <person name="Searle S.M."/>
            <person name="Sutter N.B."/>
            <person name="Thomas R."/>
            <person name="Webber C."/>
            <person name="Baldwin J."/>
            <person name="Abebe A."/>
            <person name="Abouelleil A."/>
            <person name="Aftuck L."/>
            <person name="Ait-Zahra M."/>
            <person name="Aldredge T."/>
            <person name="Allen N."/>
            <person name="An P."/>
            <person name="Anderson S."/>
            <person name="Antoine C."/>
            <person name="Arachchi H."/>
            <person name="Aslam A."/>
            <person name="Ayotte L."/>
            <person name="Bachantsang P."/>
            <person name="Barry A."/>
            <person name="Bayul T."/>
            <person name="Benamara M."/>
            <person name="Berlin A."/>
            <person name="Bessette D."/>
            <person name="Blitshteyn B."/>
            <person name="Bloom T."/>
            <person name="Blye J."/>
            <person name="Boguslavskiy L."/>
            <person name="Bonnet C."/>
            <person name="Boukhgalter B."/>
            <person name="Brown A."/>
            <person name="Cahill P."/>
            <person name="Calixte N."/>
            <person name="Camarata J."/>
            <person name="Cheshatsang Y."/>
            <person name="Chu J."/>
            <person name="Citroen M."/>
            <person name="Collymore A."/>
            <person name="Cooke P."/>
            <person name="Dawoe T."/>
            <person name="Daza R."/>
            <person name="Decktor K."/>
            <person name="DeGray S."/>
            <person name="Dhargay N."/>
            <person name="Dooley K."/>
            <person name="Dooley K."/>
            <person name="Dorje P."/>
            <person name="Dorjee K."/>
            <person name="Dorris L."/>
            <person name="Duffey N."/>
            <person name="Dupes A."/>
            <person name="Egbiremolen O."/>
            <person name="Elong R."/>
            <person name="Falk J."/>
            <person name="Farina A."/>
            <person name="Faro S."/>
            <person name="Ferguson D."/>
            <person name="Ferreira P."/>
            <person name="Fisher S."/>
            <person name="FitzGerald M."/>
            <person name="Foley K."/>
            <person name="Foley C."/>
            <person name="Franke A."/>
            <person name="Friedrich D."/>
            <person name="Gage D."/>
            <person name="Garber M."/>
            <person name="Gearin G."/>
            <person name="Giannoukos G."/>
            <person name="Goode T."/>
            <person name="Goyette A."/>
            <person name="Graham J."/>
            <person name="Grandbois E."/>
            <person name="Gyaltsen K."/>
            <person name="Hafez N."/>
            <person name="Hagopian D."/>
            <person name="Hagos B."/>
            <person name="Hall J."/>
            <person name="Healy C."/>
            <person name="Hegarty R."/>
            <person name="Honan T."/>
            <person name="Horn A."/>
            <person name="Houde N."/>
            <person name="Hughes L."/>
            <person name="Hunnicutt L."/>
            <person name="Husby M."/>
            <person name="Jester B."/>
            <person name="Jones C."/>
            <person name="Kamat A."/>
            <person name="Kanga B."/>
            <person name="Kells C."/>
            <person name="Khazanovich D."/>
            <person name="Kieu A.C."/>
            <person name="Kisner P."/>
            <person name="Kumar M."/>
            <person name="Lance K."/>
            <person name="Landers T."/>
            <person name="Lara M."/>
            <person name="Lee W."/>
            <person name="Leger J.P."/>
            <person name="Lennon N."/>
            <person name="Leuper L."/>
            <person name="LeVine S."/>
            <person name="Liu J."/>
            <person name="Liu X."/>
            <person name="Lokyitsang Y."/>
            <person name="Lokyitsang T."/>
            <person name="Lui A."/>
            <person name="Macdonald J."/>
            <person name="Major J."/>
            <person name="Marabella R."/>
            <person name="Maru K."/>
            <person name="Matthews C."/>
            <person name="McDonough S."/>
            <person name="Mehta T."/>
            <person name="Meldrim J."/>
            <person name="Melnikov A."/>
            <person name="Meneus L."/>
            <person name="Mihalev A."/>
            <person name="Mihova T."/>
            <person name="Miller K."/>
            <person name="Mittelman R."/>
            <person name="Mlenga V."/>
            <person name="Mulrain L."/>
            <person name="Munson G."/>
            <person name="Navidi A."/>
            <person name="Naylor J."/>
            <person name="Nguyen T."/>
            <person name="Nguyen N."/>
            <person name="Nguyen C."/>
            <person name="Nguyen T."/>
            <person name="Nicol R."/>
            <person name="Norbu N."/>
            <person name="Norbu C."/>
            <person name="Novod N."/>
            <person name="Nyima T."/>
            <person name="Olandt P."/>
            <person name="O'Neill B."/>
            <person name="O'Neill K."/>
            <person name="Osman S."/>
            <person name="Oyono L."/>
            <person name="Patti C."/>
            <person name="Perrin D."/>
            <person name="Phunkhang P."/>
            <person name="Pierre F."/>
            <person name="Priest M."/>
            <person name="Rachupka A."/>
            <person name="Raghuraman S."/>
            <person name="Rameau R."/>
            <person name="Ray V."/>
            <person name="Raymond C."/>
            <person name="Rege F."/>
            <person name="Rise C."/>
            <person name="Rogers J."/>
            <person name="Rogov P."/>
            <person name="Sahalie J."/>
            <person name="Settipalli S."/>
            <person name="Sharpe T."/>
            <person name="Shea T."/>
            <person name="Sheehan M."/>
            <person name="Sherpa N."/>
            <person name="Shi J."/>
            <person name="Shih D."/>
            <person name="Sloan J."/>
            <person name="Smith C."/>
            <person name="Sparrow T."/>
            <person name="Stalker J."/>
            <person name="Stange-Thomann N."/>
            <person name="Stavropoulos S."/>
            <person name="Stone C."/>
            <person name="Stone S."/>
            <person name="Sykes S."/>
            <person name="Tchuinga P."/>
            <person name="Tenzing P."/>
            <person name="Tesfaye S."/>
            <person name="Thoulutsang D."/>
            <person name="Thoulutsang Y."/>
            <person name="Topham K."/>
            <person name="Topping I."/>
            <person name="Tsamla T."/>
            <person name="Vassiliev H."/>
            <person name="Venkataraman V."/>
            <person name="Vo A."/>
            <person name="Wangchuk T."/>
            <person name="Wangdi T."/>
            <person name="Weiand M."/>
            <person name="Wilkinson J."/>
            <person name="Wilson A."/>
            <person name="Yadav S."/>
            <person name="Yang S."/>
            <person name="Yang X."/>
            <person name="Young G."/>
            <person name="Yu Q."/>
            <person name="Zainoun J."/>
            <person name="Zembek L."/>
            <person name="Zimmer A."/>
            <person name="Lander E.S."/>
        </authorList>
    </citation>
    <scope>NUCLEOTIDE SEQUENCE [LARGE SCALE GENOMIC DNA]</scope>
    <source>
        <strain evidence="2">Boxer</strain>
    </source>
</reference>
<gene>
    <name evidence="2" type="primary">C9H17orf75</name>
</gene>
<evidence type="ECO:0000313" key="2">
    <source>
        <dbReference type="Ensembl" id="ENSCAFP00000027197.4"/>
    </source>
</evidence>
<reference evidence="3" key="3">
    <citation type="submission" date="2019-03" db="EMBL/GenBank/DDBJ databases">
        <authorList>
            <person name="Warren W.C."/>
            <person name="Johnson G.S."/>
        </authorList>
    </citation>
    <scope>NUCLEOTIDE SEQUENCE [LARGE SCALE GENOMIC DNA]</scope>
    <source>
        <strain evidence="3">Basenji</strain>
    </source>
</reference>
<dbReference type="Proteomes" id="UP000002254">
    <property type="component" value="Chromosome 9"/>
</dbReference>
<dbReference type="Proteomes" id="UP000694542">
    <property type="component" value="Chromosome 9"/>
</dbReference>
<dbReference type="Pfam" id="PF15053">
    <property type="entry name" value="Njmu-R1"/>
    <property type="match status" value="1"/>
</dbReference>
<evidence type="ECO:0000313" key="5">
    <source>
        <dbReference type="Proteomes" id="UP000002254"/>
    </source>
</evidence>
<feature type="region of interest" description="Disordered" evidence="1">
    <location>
        <begin position="226"/>
        <end position="252"/>
    </location>
</feature>
<feature type="compositionally biased region" description="Acidic residues" evidence="1">
    <location>
        <begin position="186"/>
        <end position="201"/>
    </location>
</feature>
<dbReference type="OrthoDB" id="20238at2759"/>
<proteinExistence type="predicted"/>
<accession>A0A8C0SEX9</accession>